<dbReference type="Gene3D" id="1.10.1130.10">
    <property type="entry name" value="Flavocytochrome C3, Chain A"/>
    <property type="match status" value="2"/>
</dbReference>
<dbReference type="PANTHER" id="PTHR35038">
    <property type="entry name" value="DISSIMILATORY SULFITE REDUCTASE SIRA"/>
    <property type="match status" value="1"/>
</dbReference>
<protein>
    <recommendedName>
        <fullName evidence="2">Cytochrome c7-like domain-containing protein</fullName>
    </recommendedName>
</protein>
<keyword evidence="4" id="KW-1185">Reference proteome</keyword>
<dbReference type="EMBL" id="CP036287">
    <property type="protein sequence ID" value="QDU68420.1"/>
    <property type="molecule type" value="Genomic_DNA"/>
</dbReference>
<evidence type="ECO:0000259" key="2">
    <source>
        <dbReference type="Pfam" id="PF14522"/>
    </source>
</evidence>
<name>A0A518BN62_9BACT</name>
<evidence type="ECO:0000313" key="4">
    <source>
        <dbReference type="Proteomes" id="UP000316921"/>
    </source>
</evidence>
<evidence type="ECO:0000313" key="3">
    <source>
        <dbReference type="EMBL" id="QDU68420.1"/>
    </source>
</evidence>
<feature type="domain" description="Cytochrome c7-like" evidence="2">
    <location>
        <begin position="581"/>
        <end position="634"/>
    </location>
</feature>
<organism evidence="3 4">
    <name type="scientific">Engelhardtia mirabilis</name>
    <dbReference type="NCBI Taxonomy" id="2528011"/>
    <lineage>
        <taxon>Bacteria</taxon>
        <taxon>Pseudomonadati</taxon>
        <taxon>Planctomycetota</taxon>
        <taxon>Planctomycetia</taxon>
        <taxon>Planctomycetia incertae sedis</taxon>
        <taxon>Engelhardtia</taxon>
    </lineage>
</organism>
<gene>
    <name evidence="3" type="ORF">Pla133_35170</name>
</gene>
<dbReference type="Proteomes" id="UP000316921">
    <property type="component" value="Chromosome"/>
</dbReference>
<sequence length="707" mass="75578">MSEASSLAKRLGRPSLWVALCSAVAVMAMAVVDTGRSSPGPLASVHSRVPELAGANDCSACHGGWFQDMAAACLDCHTPIEKQLDSGQGLHGQLPEEQRRCASCHSDHHGAGFAMVNELSFAKAGVDDIQAFDHASIGFRMEGAHLELDCTECHAHAQDEVLPEGATRFIGLSQRCVSCHEDEHDGALGRTCNDCHVQASFEQHWSRGHDEHLKLVGGHGGLSCRDCHGEGDDHALEVVAGGGSLPDARACTDCHDSPHGAGFAVGNARLAGLGLARSCDTCHASEHRSFRDEGLELSDAQHGLSGFPLEAPHADVTCAQCHEPHLDGFAQRYPGRERDACAACHADPHGGQFESGPFAAEGCVACHGRERFEPHGFDTALHARTSLPLEGSHLATDCEQCHVAAEPDLPRLFRGTDNDCDACHGDAHSGFFDLRTAALAPLEHGDCARCHRATEFSDLDRDGFEHGRWTGFPVAGAHAAEGCDSCHRPSSQADELGRHFGRVEPAHGELPTLHGGAEVGQSCAACHADPHEGRFDQAGLPALFDERQGCARCHVDSSFRDLAHGFDHGLWTGFKLDGAHGQASCTQCHAPLRPPTESGRTWRPAAGKACADCHDDPHAAQFEQAGSIDCARCHGSTKSFAALRFNHDWDSSFKLDETHEALDCAQCHRTEQIRGTTAIRYKPLGTACTDCHGVRATSLRRGASEDR</sequence>
<reference evidence="3 4" key="1">
    <citation type="submission" date="2019-02" db="EMBL/GenBank/DDBJ databases">
        <title>Deep-cultivation of Planctomycetes and their phenomic and genomic characterization uncovers novel biology.</title>
        <authorList>
            <person name="Wiegand S."/>
            <person name="Jogler M."/>
            <person name="Boedeker C."/>
            <person name="Pinto D."/>
            <person name="Vollmers J."/>
            <person name="Rivas-Marin E."/>
            <person name="Kohn T."/>
            <person name="Peeters S.H."/>
            <person name="Heuer A."/>
            <person name="Rast P."/>
            <person name="Oberbeckmann S."/>
            <person name="Bunk B."/>
            <person name="Jeske O."/>
            <person name="Meyerdierks A."/>
            <person name="Storesund J.E."/>
            <person name="Kallscheuer N."/>
            <person name="Luecker S."/>
            <person name="Lage O.M."/>
            <person name="Pohl T."/>
            <person name="Merkel B.J."/>
            <person name="Hornburger P."/>
            <person name="Mueller R.-W."/>
            <person name="Bruemmer F."/>
            <person name="Labrenz M."/>
            <person name="Spormann A.M."/>
            <person name="Op den Camp H."/>
            <person name="Overmann J."/>
            <person name="Amann R."/>
            <person name="Jetten M.S.M."/>
            <person name="Mascher T."/>
            <person name="Medema M.H."/>
            <person name="Devos D.P."/>
            <person name="Kaster A.-K."/>
            <person name="Ovreas L."/>
            <person name="Rohde M."/>
            <person name="Galperin M.Y."/>
            <person name="Jogler C."/>
        </authorList>
    </citation>
    <scope>NUCLEOTIDE SEQUENCE [LARGE SCALE GENOMIC DNA]</scope>
    <source>
        <strain evidence="3 4">Pla133</strain>
    </source>
</reference>
<accession>A0A518BN62</accession>
<dbReference type="KEGG" id="pbap:Pla133_35170"/>
<dbReference type="Pfam" id="PF14522">
    <property type="entry name" value="Cytochrome_C7"/>
    <property type="match status" value="1"/>
</dbReference>
<dbReference type="InterPro" id="IPR051829">
    <property type="entry name" value="Multiheme_Cytochr_ET"/>
</dbReference>
<dbReference type="InterPro" id="IPR029467">
    <property type="entry name" value="Cyt_c7-like"/>
</dbReference>
<dbReference type="InterPro" id="IPR036280">
    <property type="entry name" value="Multihaem_cyt_sf"/>
</dbReference>
<dbReference type="AlphaFoldDB" id="A0A518BN62"/>
<dbReference type="Gene3D" id="3.90.10.10">
    <property type="entry name" value="Cytochrome C3"/>
    <property type="match status" value="3"/>
</dbReference>
<dbReference type="SUPFAM" id="SSF48695">
    <property type="entry name" value="Multiheme cytochromes"/>
    <property type="match status" value="3"/>
</dbReference>
<dbReference type="RefSeq" id="WP_145067408.1">
    <property type="nucleotide sequence ID" value="NZ_CP036287.1"/>
</dbReference>
<evidence type="ECO:0000256" key="1">
    <source>
        <dbReference type="ARBA" id="ARBA00022729"/>
    </source>
</evidence>
<keyword evidence="1" id="KW-0732">Signal</keyword>
<proteinExistence type="predicted"/>